<proteinExistence type="predicted"/>
<name>A0A2U3DYW1_PURLI</name>
<evidence type="ECO:0000256" key="1">
    <source>
        <dbReference type="SAM" id="MobiDB-lite"/>
    </source>
</evidence>
<feature type="compositionally biased region" description="Basic and acidic residues" evidence="1">
    <location>
        <begin position="146"/>
        <end position="158"/>
    </location>
</feature>
<feature type="compositionally biased region" description="Basic and acidic residues" evidence="1">
    <location>
        <begin position="115"/>
        <end position="126"/>
    </location>
</feature>
<feature type="region of interest" description="Disordered" evidence="1">
    <location>
        <begin position="533"/>
        <end position="561"/>
    </location>
</feature>
<keyword evidence="5" id="KW-1185">Reference proteome</keyword>
<feature type="region of interest" description="Disordered" evidence="1">
    <location>
        <begin position="1"/>
        <end position="353"/>
    </location>
</feature>
<accession>A0A2U3DYW1</accession>
<feature type="compositionally biased region" description="Acidic residues" evidence="1">
    <location>
        <begin position="183"/>
        <end position="196"/>
    </location>
</feature>
<sequence>MQSSQAPDSPATKRKRGRPANASRPAADDASHADDTLTGASRDNGIADADDERPRKRGKTATEQHNEPAVTAAAQPRKRGRPRKSTDMAPDAQQQQQQPDKEDLHAAPARRGRPRKDDAGARRDEALAAEEEAAPRKKRGRPSLQRAEDVEGSSREQPELEPSDQAPPKRKRGRPSLQKPPEADEQPEEQQEDDEASRETQRRKRGRRSPKPPEAEQADDADATQSQRGQQAASKPRKRGRPSLQGISPAQAQNKAPKARRRKPQKPRRDEVDEEEAEAPETQTQPDRRRKRKSATEQPIGRKGVPKPDQPGSRTEGRKRRRSSQGDPDQQQTRDENGPPSPSKPYARIVPRVRRVRQATITAKWAPLSGPSLPAVSTLLHLAHRPILQRLSNTHQRREHTSAALRLITHRIARKVTRGLPFPPASMPPTSSSSSSSSKSSAAASSGARRQTQRAAVADGGRETELNFESVLDGKAALERQLEPAAHAVELLRREKEHVEQELERDYEMLRTLEAGARAQAREQRSLLKKAHPLVPEAPKLEPHHDDDADSRVFTKSRDQGPDAPVGVFTVRIPPCPPHLLPHSLPPPEQTQKLLPIPRLDNNNLSQDQDEALRPLVAQLGGHVESMRANLAQADGVVAQLERSRGALLAALMRHLGAEQYERVVLG</sequence>
<dbReference type="SMART" id="SM00384">
    <property type="entry name" value="AT_hook"/>
    <property type="match status" value="6"/>
</dbReference>
<reference evidence="2" key="3">
    <citation type="submission" date="2023-11" db="EMBL/GenBank/DDBJ databases">
        <authorList>
            <person name="Beijen E."/>
            <person name="Ohm R.A."/>
        </authorList>
    </citation>
    <scope>NUCLEOTIDE SEQUENCE</scope>
    <source>
        <strain evidence="2">CBS 150709</strain>
    </source>
</reference>
<evidence type="ECO:0000313" key="5">
    <source>
        <dbReference type="Proteomes" id="UP001287286"/>
    </source>
</evidence>
<feature type="compositionally biased region" description="Basic and acidic residues" evidence="1">
    <location>
        <begin position="539"/>
        <end position="561"/>
    </location>
</feature>
<evidence type="ECO:0000313" key="3">
    <source>
        <dbReference type="EMBL" id="PWI67433.1"/>
    </source>
</evidence>
<feature type="compositionally biased region" description="Basic residues" evidence="1">
    <location>
        <begin position="201"/>
        <end position="210"/>
    </location>
</feature>
<feature type="compositionally biased region" description="Polar residues" evidence="1">
    <location>
        <begin position="224"/>
        <end position="233"/>
    </location>
</feature>
<evidence type="ECO:0000313" key="2">
    <source>
        <dbReference type="EMBL" id="KAK4094948.1"/>
    </source>
</evidence>
<evidence type="ECO:0008006" key="6">
    <source>
        <dbReference type="Google" id="ProtNLM"/>
    </source>
</evidence>
<dbReference type="InterPro" id="IPR017956">
    <property type="entry name" value="AT_hook_DNA-bd_motif"/>
</dbReference>
<reference evidence="3" key="1">
    <citation type="submission" date="2015-05" db="EMBL/GenBank/DDBJ databases">
        <authorList>
            <person name="Wang D.B."/>
            <person name="Wang M."/>
        </authorList>
    </citation>
    <scope>NUCLEOTIDE SEQUENCE</scope>
    <source>
        <strain evidence="3">36-1</strain>
    </source>
</reference>
<dbReference type="EMBL" id="JAWRVI010000002">
    <property type="protein sequence ID" value="KAK4094948.1"/>
    <property type="molecule type" value="Genomic_DNA"/>
</dbReference>
<protein>
    <recommendedName>
        <fullName evidence="6">Kinetochore protein fta7</fullName>
    </recommendedName>
</protein>
<feature type="compositionally biased region" description="Basic residues" evidence="1">
    <location>
        <begin position="257"/>
        <end position="266"/>
    </location>
</feature>
<dbReference type="Proteomes" id="UP001287286">
    <property type="component" value="Unassembled WGS sequence"/>
</dbReference>
<feature type="region of interest" description="Disordered" evidence="1">
    <location>
        <begin position="418"/>
        <end position="462"/>
    </location>
</feature>
<feature type="compositionally biased region" description="Basic and acidic residues" evidence="1">
    <location>
        <begin position="26"/>
        <end position="35"/>
    </location>
</feature>
<comment type="caution">
    <text evidence="3">The sequence shown here is derived from an EMBL/GenBank/DDBJ whole genome shotgun (WGS) entry which is preliminary data.</text>
</comment>
<dbReference type="EMBL" id="LCWV01000019">
    <property type="protein sequence ID" value="PWI67433.1"/>
    <property type="molecule type" value="Genomic_DNA"/>
</dbReference>
<dbReference type="PRINTS" id="PR00929">
    <property type="entry name" value="ATHOOK"/>
</dbReference>
<evidence type="ECO:0000313" key="4">
    <source>
        <dbReference type="Proteomes" id="UP000245956"/>
    </source>
</evidence>
<dbReference type="InterPro" id="IPR025212">
    <property type="entry name" value="CAD_CENP-Q"/>
</dbReference>
<dbReference type="Pfam" id="PF13094">
    <property type="entry name" value="CENP-Q"/>
    <property type="match status" value="1"/>
</dbReference>
<reference evidence="2 5" key="4">
    <citation type="journal article" date="2024" name="Microbiol. Resour. Announc.">
        <title>Genome annotations for the ascomycete fungi Trichoderma harzianum, Trichoderma aggressivum, and Purpureocillium lilacinum.</title>
        <authorList>
            <person name="Beijen E.P.W."/>
            <person name="Ohm R.A."/>
        </authorList>
    </citation>
    <scope>NUCLEOTIDE SEQUENCE [LARGE SCALE GENOMIC DNA]</scope>
    <source>
        <strain evidence="2 5">CBS 150709</strain>
    </source>
</reference>
<dbReference type="Proteomes" id="UP000245956">
    <property type="component" value="Unassembled WGS sequence"/>
</dbReference>
<gene>
    <name evidence="3" type="ORF">PCL_03201</name>
    <name evidence="2" type="ORF">Purlil1_644</name>
</gene>
<feature type="compositionally biased region" description="Low complexity" evidence="1">
    <location>
        <begin position="428"/>
        <end position="446"/>
    </location>
</feature>
<dbReference type="AlphaFoldDB" id="A0A2U3DYW1"/>
<reference evidence="3 4" key="2">
    <citation type="journal article" date="2016" name="Front. Microbiol.">
        <title>Genome and transcriptome sequences reveal the specific parasitism of the nematophagous Purpureocillium lilacinum 36-1.</title>
        <authorList>
            <person name="Xie J."/>
            <person name="Li S."/>
            <person name="Mo C."/>
            <person name="Xiao X."/>
            <person name="Peng D."/>
            <person name="Wang G."/>
            <person name="Xiao Y."/>
        </authorList>
    </citation>
    <scope>NUCLEOTIDE SEQUENCE [LARGE SCALE GENOMIC DNA]</scope>
    <source>
        <strain evidence="3 4">36-1</strain>
    </source>
</reference>
<organism evidence="3 4">
    <name type="scientific">Purpureocillium lilacinum</name>
    <name type="common">Paecilomyces lilacinus</name>
    <dbReference type="NCBI Taxonomy" id="33203"/>
    <lineage>
        <taxon>Eukaryota</taxon>
        <taxon>Fungi</taxon>
        <taxon>Dikarya</taxon>
        <taxon>Ascomycota</taxon>
        <taxon>Pezizomycotina</taxon>
        <taxon>Sordariomycetes</taxon>
        <taxon>Hypocreomycetidae</taxon>
        <taxon>Hypocreales</taxon>
        <taxon>Ophiocordycipitaceae</taxon>
        <taxon>Purpureocillium</taxon>
    </lineage>
</organism>
<dbReference type="GO" id="GO:0003677">
    <property type="term" value="F:DNA binding"/>
    <property type="evidence" value="ECO:0007669"/>
    <property type="project" value="InterPro"/>
</dbReference>